<dbReference type="VEuPathDB" id="FungiDB:PGTG_17856"/>
<keyword evidence="3" id="KW-1185">Reference proteome</keyword>
<dbReference type="Proteomes" id="UP000008783">
    <property type="component" value="Unassembled WGS sequence"/>
</dbReference>
<evidence type="ECO:0000256" key="1">
    <source>
        <dbReference type="SAM" id="MobiDB-lite"/>
    </source>
</evidence>
<accession>E3L650</accession>
<evidence type="ECO:0000313" key="2">
    <source>
        <dbReference type="EMBL" id="EFP92025.1"/>
    </source>
</evidence>
<feature type="region of interest" description="Disordered" evidence="1">
    <location>
        <begin position="159"/>
        <end position="183"/>
    </location>
</feature>
<dbReference type="HOGENOM" id="CLU_1475842_0_0_1"/>
<evidence type="ECO:0000313" key="3">
    <source>
        <dbReference type="Proteomes" id="UP000008783"/>
    </source>
</evidence>
<reference evidence="3" key="2">
    <citation type="journal article" date="2011" name="Proc. Natl. Acad. Sci. U.S.A.">
        <title>Obligate biotrophy features unraveled by the genomic analysis of rust fungi.</title>
        <authorList>
            <person name="Duplessis S."/>
            <person name="Cuomo C.A."/>
            <person name="Lin Y.-C."/>
            <person name="Aerts A."/>
            <person name="Tisserant E."/>
            <person name="Veneault-Fourrey C."/>
            <person name="Joly D.L."/>
            <person name="Hacquard S."/>
            <person name="Amselem J."/>
            <person name="Cantarel B.L."/>
            <person name="Chiu R."/>
            <person name="Coutinho P.M."/>
            <person name="Feau N."/>
            <person name="Field M."/>
            <person name="Frey P."/>
            <person name="Gelhaye E."/>
            <person name="Goldberg J."/>
            <person name="Grabherr M.G."/>
            <person name="Kodira C.D."/>
            <person name="Kohler A."/>
            <person name="Kuees U."/>
            <person name="Lindquist E.A."/>
            <person name="Lucas S.M."/>
            <person name="Mago R."/>
            <person name="Mauceli E."/>
            <person name="Morin E."/>
            <person name="Murat C."/>
            <person name="Pangilinan J.L."/>
            <person name="Park R."/>
            <person name="Pearson M."/>
            <person name="Quesneville H."/>
            <person name="Rouhier N."/>
            <person name="Sakthikumar S."/>
            <person name="Salamov A.A."/>
            <person name="Schmutz J."/>
            <person name="Selles B."/>
            <person name="Shapiro H."/>
            <person name="Tanguay P."/>
            <person name="Tuskan G.A."/>
            <person name="Henrissat B."/>
            <person name="Van de Peer Y."/>
            <person name="Rouze P."/>
            <person name="Ellis J.G."/>
            <person name="Dodds P.N."/>
            <person name="Schein J.E."/>
            <person name="Zhong S."/>
            <person name="Hamelin R.C."/>
            <person name="Grigoriev I.V."/>
            <person name="Szabo L.J."/>
            <person name="Martin F."/>
        </authorList>
    </citation>
    <scope>NUCLEOTIDE SEQUENCE [LARGE SCALE GENOMIC DNA]</scope>
    <source>
        <strain evidence="3">CRL 75-36-700-3 / race SCCL</strain>
    </source>
</reference>
<organism evidence="2 3">
    <name type="scientific">Puccinia graminis f. sp. tritici (strain CRL 75-36-700-3 / race SCCL)</name>
    <name type="common">Black stem rust fungus</name>
    <dbReference type="NCBI Taxonomy" id="418459"/>
    <lineage>
        <taxon>Eukaryota</taxon>
        <taxon>Fungi</taxon>
        <taxon>Dikarya</taxon>
        <taxon>Basidiomycota</taxon>
        <taxon>Pucciniomycotina</taxon>
        <taxon>Pucciniomycetes</taxon>
        <taxon>Pucciniales</taxon>
        <taxon>Pucciniaceae</taxon>
        <taxon>Puccinia</taxon>
    </lineage>
</organism>
<dbReference type="InParanoid" id="E3L650"/>
<protein>
    <submittedName>
        <fullName evidence="2">Uncharacterized protein</fullName>
    </submittedName>
</protein>
<dbReference type="GeneID" id="10531979"/>
<gene>
    <name evidence="2" type="ORF">PGTG_17856</name>
</gene>
<sequence>MLEWILVQRFSQKGSTDYQHFALDPSFNTPWIRFQHPAPMNLCAAVVLCIVSGLCSLVSHAQEGSDLCPHCEKAFGKLCTPEQVNWFGLSDEGECGCKFIVSGKTCKNIVAKENFICPNCWTVYRVNPGYTIRNQGRPCNHPVREIIYLYKGGIPVQASSDQGPSVPGPSQPNPKPHLHDFFK</sequence>
<proteinExistence type="predicted"/>
<name>E3L650_PUCGT</name>
<dbReference type="OrthoDB" id="10284653at2759"/>
<reference key="1">
    <citation type="submission" date="2007-01" db="EMBL/GenBank/DDBJ databases">
        <title>The Genome Sequence of Puccinia graminis f. sp. tritici Strain CRL 75-36-700-3.</title>
        <authorList>
            <consortium name="The Broad Institute Genome Sequencing Platform"/>
            <person name="Birren B."/>
            <person name="Lander E."/>
            <person name="Galagan J."/>
            <person name="Nusbaum C."/>
            <person name="Devon K."/>
            <person name="Cuomo C."/>
            <person name="Jaffe D."/>
            <person name="Butler J."/>
            <person name="Alvarez P."/>
            <person name="Gnerre S."/>
            <person name="Grabherr M."/>
            <person name="Mauceli E."/>
            <person name="Brockman W."/>
            <person name="Young S."/>
            <person name="LaButti K."/>
            <person name="Sykes S."/>
            <person name="DeCaprio D."/>
            <person name="Crawford M."/>
            <person name="Koehrsen M."/>
            <person name="Engels R."/>
            <person name="Montgomery P."/>
            <person name="Pearson M."/>
            <person name="Howarth C."/>
            <person name="Larson L."/>
            <person name="White J."/>
            <person name="Zeng Q."/>
            <person name="Kodira C."/>
            <person name="Yandava C."/>
            <person name="Alvarado L."/>
            <person name="O'Leary S."/>
            <person name="Szabo L."/>
            <person name="Dean R."/>
            <person name="Schein J."/>
        </authorList>
    </citation>
    <scope>NUCLEOTIDE SEQUENCE</scope>
    <source>
        <strain>CRL 75-36-700-3</strain>
    </source>
</reference>
<dbReference type="RefSeq" id="XP_003336444.1">
    <property type="nucleotide sequence ID" value="XM_003336396.1"/>
</dbReference>
<dbReference type="EMBL" id="DS178356">
    <property type="protein sequence ID" value="EFP92025.1"/>
    <property type="molecule type" value="Genomic_DNA"/>
</dbReference>
<dbReference type="KEGG" id="pgr:PGTG_17856"/>
<feature type="compositionally biased region" description="Pro residues" evidence="1">
    <location>
        <begin position="166"/>
        <end position="175"/>
    </location>
</feature>
<dbReference type="AlphaFoldDB" id="E3L650"/>